<feature type="domain" description="L,D-TPase catalytic" evidence="9">
    <location>
        <begin position="140"/>
        <end position="267"/>
    </location>
</feature>
<dbReference type="Proteomes" id="UP001055336">
    <property type="component" value="Chromosome"/>
</dbReference>
<reference evidence="10" key="1">
    <citation type="submission" date="2022-08" db="EMBL/GenBank/DDBJ databases">
        <title>Whole genome sequencing of non-tuberculosis mycobacteria type-strains.</title>
        <authorList>
            <person name="Igarashi Y."/>
            <person name="Osugi A."/>
            <person name="Mitarai S."/>
        </authorList>
    </citation>
    <scope>NUCLEOTIDE SEQUENCE</scope>
    <source>
        <strain evidence="10">DSM 45127</strain>
    </source>
</reference>
<evidence type="ECO:0000256" key="3">
    <source>
        <dbReference type="ARBA" id="ARBA00022960"/>
    </source>
</evidence>
<dbReference type="SUPFAM" id="SSF141523">
    <property type="entry name" value="L,D-transpeptidase catalytic domain-like"/>
    <property type="match status" value="1"/>
</dbReference>
<sequence>MRTVFRSVLVAAGTAASVVAGPSGVSLAASDQSFRFPIASIGPNAGEVVGVAHPVVVTFRSPVSDRNAAERAVHVNSSPPMTGKYEWLNNQVAQWIPDRFWPAHSTIALSVGGASAEIKTGPAVLGVADISDHTFTVSVDGVPSGPSDQLPTPHHQPHFGEPGVMPASMGRPHFPTPAGVYTVLSKERTVIMDSSSVGVPITDPEGYKTPVEYATRFTNRGLFVHSAPWAVNALGRENVSHGCISLSPADAEWYFNHANIGDPIVVKE</sequence>
<keyword evidence="3 7" id="KW-0133">Cell shape</keyword>
<dbReference type="PROSITE" id="PS52029">
    <property type="entry name" value="LD_TPASE"/>
    <property type="match status" value="1"/>
</dbReference>
<dbReference type="Pfam" id="PF03734">
    <property type="entry name" value="YkuD"/>
    <property type="match status" value="1"/>
</dbReference>
<evidence type="ECO:0000256" key="4">
    <source>
        <dbReference type="ARBA" id="ARBA00022984"/>
    </source>
</evidence>
<dbReference type="InterPro" id="IPR050979">
    <property type="entry name" value="LD-transpeptidase"/>
</dbReference>
<dbReference type="InterPro" id="IPR041280">
    <property type="entry name" value="Big_10"/>
</dbReference>
<proteinExistence type="predicted"/>
<name>A0ABY3VI95_9MYCO</name>
<feature type="signal peptide" evidence="8">
    <location>
        <begin position="1"/>
        <end position="28"/>
    </location>
</feature>
<feature type="active site" description="Proton donor/acceptor" evidence="7">
    <location>
        <position position="225"/>
    </location>
</feature>
<keyword evidence="11" id="KW-1185">Reference proteome</keyword>
<dbReference type="Gene3D" id="2.60.40.3710">
    <property type="match status" value="1"/>
</dbReference>
<organism evidence="10 11">
    <name type="scientific">Mycobacterium paraterrae</name>
    <dbReference type="NCBI Taxonomy" id="577492"/>
    <lineage>
        <taxon>Bacteria</taxon>
        <taxon>Bacillati</taxon>
        <taxon>Actinomycetota</taxon>
        <taxon>Actinomycetes</taxon>
        <taxon>Mycobacteriales</taxon>
        <taxon>Mycobacteriaceae</taxon>
        <taxon>Mycobacterium</taxon>
    </lineage>
</organism>
<dbReference type="PANTHER" id="PTHR30582:SF2">
    <property type="entry name" value="L,D-TRANSPEPTIDASE YCIB-RELATED"/>
    <property type="match status" value="1"/>
</dbReference>
<dbReference type="RefSeq" id="WP_240260865.1">
    <property type="nucleotide sequence ID" value="NZ_CP092488.2"/>
</dbReference>
<dbReference type="Pfam" id="PF17964">
    <property type="entry name" value="Big_10"/>
    <property type="match status" value="1"/>
</dbReference>
<keyword evidence="2" id="KW-0808">Transferase</keyword>
<evidence type="ECO:0000256" key="7">
    <source>
        <dbReference type="PROSITE-ProRule" id="PRU01373"/>
    </source>
</evidence>
<dbReference type="PANTHER" id="PTHR30582">
    <property type="entry name" value="L,D-TRANSPEPTIDASE"/>
    <property type="match status" value="1"/>
</dbReference>
<evidence type="ECO:0000259" key="9">
    <source>
        <dbReference type="PROSITE" id="PS52029"/>
    </source>
</evidence>
<dbReference type="CDD" id="cd16913">
    <property type="entry name" value="YkuD_like"/>
    <property type="match status" value="1"/>
</dbReference>
<feature type="active site" description="Nucleophile" evidence="7">
    <location>
        <position position="243"/>
    </location>
</feature>
<evidence type="ECO:0000256" key="2">
    <source>
        <dbReference type="ARBA" id="ARBA00022679"/>
    </source>
</evidence>
<accession>A0ABY3VI95</accession>
<dbReference type="EMBL" id="CP092488">
    <property type="protein sequence ID" value="UMB69133.1"/>
    <property type="molecule type" value="Genomic_DNA"/>
</dbReference>
<dbReference type="Gene3D" id="2.40.440.10">
    <property type="entry name" value="L,D-transpeptidase catalytic domain-like"/>
    <property type="match status" value="1"/>
</dbReference>
<protein>
    <submittedName>
        <fullName evidence="10">L,D-transpeptidase</fullName>
    </submittedName>
</protein>
<feature type="chain" id="PRO_5045621476" evidence="8">
    <location>
        <begin position="29"/>
        <end position="268"/>
    </location>
</feature>
<gene>
    <name evidence="10" type="ORF">MKK62_22625</name>
</gene>
<evidence type="ECO:0000256" key="1">
    <source>
        <dbReference type="ARBA" id="ARBA00004752"/>
    </source>
</evidence>
<keyword evidence="5" id="KW-0012">Acyltransferase</keyword>
<keyword evidence="6 7" id="KW-0961">Cell wall biogenesis/degradation</keyword>
<keyword evidence="8" id="KW-0732">Signal</keyword>
<dbReference type="InterPro" id="IPR005490">
    <property type="entry name" value="LD_TPept_cat_dom"/>
</dbReference>
<dbReference type="InterPro" id="IPR038063">
    <property type="entry name" value="Transpep_catalytic_dom"/>
</dbReference>
<evidence type="ECO:0000313" key="10">
    <source>
        <dbReference type="EMBL" id="UMB69133.1"/>
    </source>
</evidence>
<evidence type="ECO:0000256" key="6">
    <source>
        <dbReference type="ARBA" id="ARBA00023316"/>
    </source>
</evidence>
<comment type="pathway">
    <text evidence="1 7">Cell wall biogenesis; peptidoglycan biosynthesis.</text>
</comment>
<evidence type="ECO:0000256" key="8">
    <source>
        <dbReference type="SAM" id="SignalP"/>
    </source>
</evidence>
<evidence type="ECO:0000313" key="11">
    <source>
        <dbReference type="Proteomes" id="UP001055336"/>
    </source>
</evidence>
<keyword evidence="4 7" id="KW-0573">Peptidoglycan synthesis</keyword>
<evidence type="ECO:0000256" key="5">
    <source>
        <dbReference type="ARBA" id="ARBA00023315"/>
    </source>
</evidence>